<sequence>MGWLFTNDYQGGGVRAYLDRQLTHEDDAHTHEIVKSALVAMSRYFAAMRTTSKSTGKSHVRALVALVKYNPKAADGMTLGWKTMDETMGPHVENCPLGILNLLTDPPPNDNAAAWRAQCSAYHANKPPRPRPGDVLVFSEPIEFSDGSRETRFKAYRHGHRAIRFFGLTTGGHYRIPALEKRFYVIEGR</sequence>
<dbReference type="Pfam" id="PF21992">
    <property type="entry name" value="DUF6927"/>
    <property type="match status" value="1"/>
</dbReference>
<dbReference type="RefSeq" id="WP_104831894.1">
    <property type="nucleotide sequence ID" value="NZ_PJCH01000016.1"/>
</dbReference>
<evidence type="ECO:0000259" key="1">
    <source>
        <dbReference type="Pfam" id="PF21992"/>
    </source>
</evidence>
<comment type="caution">
    <text evidence="2">The sequence shown here is derived from an EMBL/GenBank/DDBJ whole genome shotgun (WGS) entry which is preliminary data.</text>
</comment>
<evidence type="ECO:0000313" key="3">
    <source>
        <dbReference type="Proteomes" id="UP000239504"/>
    </source>
</evidence>
<reference evidence="2 3" key="1">
    <citation type="submission" date="2017-12" db="EMBL/GenBank/DDBJ databases">
        <authorList>
            <person name="Hurst M.R.H."/>
        </authorList>
    </citation>
    <scope>NUCLEOTIDE SEQUENCE [LARGE SCALE GENOMIC DNA]</scope>
    <source>
        <strain evidence="2 3">SY-3-19</strain>
    </source>
</reference>
<keyword evidence="3" id="KW-1185">Reference proteome</keyword>
<dbReference type="OrthoDB" id="6874909at2"/>
<feature type="domain" description="DUF6927" evidence="1">
    <location>
        <begin position="106"/>
        <end position="178"/>
    </location>
</feature>
<accession>A0A2S7K052</accession>
<protein>
    <recommendedName>
        <fullName evidence="1">DUF6927 domain-containing protein</fullName>
    </recommendedName>
</protein>
<organism evidence="2 3">
    <name type="scientific">Hyphococcus luteus</name>
    <dbReference type="NCBI Taxonomy" id="2058213"/>
    <lineage>
        <taxon>Bacteria</taxon>
        <taxon>Pseudomonadati</taxon>
        <taxon>Pseudomonadota</taxon>
        <taxon>Alphaproteobacteria</taxon>
        <taxon>Parvularculales</taxon>
        <taxon>Parvularculaceae</taxon>
        <taxon>Hyphococcus</taxon>
    </lineage>
</organism>
<dbReference type="EMBL" id="PJCH01000016">
    <property type="protein sequence ID" value="PQA85841.1"/>
    <property type="molecule type" value="Genomic_DNA"/>
</dbReference>
<name>A0A2S7K052_9PROT</name>
<evidence type="ECO:0000313" key="2">
    <source>
        <dbReference type="EMBL" id="PQA85841.1"/>
    </source>
</evidence>
<dbReference type="Proteomes" id="UP000239504">
    <property type="component" value="Unassembled WGS sequence"/>
</dbReference>
<dbReference type="AlphaFoldDB" id="A0A2S7K052"/>
<proteinExistence type="predicted"/>
<dbReference type="InterPro" id="IPR053845">
    <property type="entry name" value="DUF6927"/>
</dbReference>
<gene>
    <name evidence="2" type="ORF">CW354_20090</name>
</gene>